<dbReference type="GO" id="GO:0042602">
    <property type="term" value="F:riboflavin reductase (NADPH) activity"/>
    <property type="evidence" value="ECO:0007669"/>
    <property type="project" value="TreeGrafter"/>
</dbReference>
<protein>
    <submittedName>
        <fullName evidence="3">Flavin reductase</fullName>
    </submittedName>
</protein>
<dbReference type="SMART" id="SM00903">
    <property type="entry name" value="Flavin_Reduct"/>
    <property type="match status" value="1"/>
</dbReference>
<dbReference type="SUPFAM" id="SSF50475">
    <property type="entry name" value="FMN-binding split barrel"/>
    <property type="match status" value="1"/>
</dbReference>
<gene>
    <name evidence="3" type="ORF">DI556_21030</name>
</gene>
<proteinExistence type="predicted"/>
<dbReference type="GO" id="GO:0010181">
    <property type="term" value="F:FMN binding"/>
    <property type="evidence" value="ECO:0007669"/>
    <property type="project" value="InterPro"/>
</dbReference>
<feature type="domain" description="Flavin reductase like" evidence="2">
    <location>
        <begin position="15"/>
        <end position="161"/>
    </location>
</feature>
<dbReference type="PANTHER" id="PTHR30466">
    <property type="entry name" value="FLAVIN REDUCTASE"/>
    <property type="match status" value="1"/>
</dbReference>
<dbReference type="InterPro" id="IPR002563">
    <property type="entry name" value="Flavin_Rdtase-like_dom"/>
</dbReference>
<keyword evidence="1" id="KW-0560">Oxidoreductase</keyword>
<dbReference type="GO" id="GO:0006208">
    <property type="term" value="P:pyrimidine nucleobase catabolic process"/>
    <property type="evidence" value="ECO:0007669"/>
    <property type="project" value="TreeGrafter"/>
</dbReference>
<evidence type="ECO:0000256" key="1">
    <source>
        <dbReference type="ARBA" id="ARBA00023002"/>
    </source>
</evidence>
<evidence type="ECO:0000313" key="4">
    <source>
        <dbReference type="Proteomes" id="UP000249185"/>
    </source>
</evidence>
<name>A0A2W5MY09_RHOSU</name>
<evidence type="ECO:0000313" key="3">
    <source>
        <dbReference type="EMBL" id="PZQ46191.1"/>
    </source>
</evidence>
<dbReference type="AlphaFoldDB" id="A0A2W5MY09"/>
<comment type="caution">
    <text evidence="3">The sequence shown here is derived from an EMBL/GenBank/DDBJ whole genome shotgun (WGS) entry which is preliminary data.</text>
</comment>
<dbReference type="InterPro" id="IPR050268">
    <property type="entry name" value="NADH-dep_flavin_reductase"/>
</dbReference>
<reference evidence="3 4" key="1">
    <citation type="submission" date="2017-08" db="EMBL/GenBank/DDBJ databases">
        <title>Infants hospitalized years apart are colonized by the same room-sourced microbial strains.</title>
        <authorList>
            <person name="Brooks B."/>
            <person name="Olm M.R."/>
            <person name="Firek B.A."/>
            <person name="Baker R."/>
            <person name="Thomas B.C."/>
            <person name="Morowitz M.J."/>
            <person name="Banfield J.F."/>
        </authorList>
    </citation>
    <scope>NUCLEOTIDE SEQUENCE [LARGE SCALE GENOMIC DNA]</scope>
    <source>
        <strain evidence="3">S2_005_002_R2_34</strain>
    </source>
</reference>
<dbReference type="Pfam" id="PF01613">
    <property type="entry name" value="Flavin_Reduct"/>
    <property type="match status" value="1"/>
</dbReference>
<evidence type="ECO:0000259" key="2">
    <source>
        <dbReference type="SMART" id="SM00903"/>
    </source>
</evidence>
<sequence length="168" mass="17695">MAALTPLQLRFRDAMASLGAAVNVVTSTGEAGQVGFTATAVCGLTDTPPRLAVCMNRRSSQHDIVRANGALCVNTLSAGHEDLSKVFAGMSELDGERRFAAASWTTALTGSPVLADALASFDCEIDAVHEVGSHSLFVCQVVHIERREGDGLAYFRRAYHALNAASAD</sequence>
<dbReference type="EMBL" id="QFPW01000029">
    <property type="protein sequence ID" value="PZQ46191.1"/>
    <property type="molecule type" value="Genomic_DNA"/>
</dbReference>
<dbReference type="Gene3D" id="2.30.110.10">
    <property type="entry name" value="Electron Transport, Fmn-binding Protein, Chain A"/>
    <property type="match status" value="1"/>
</dbReference>
<dbReference type="Proteomes" id="UP000249185">
    <property type="component" value="Unassembled WGS sequence"/>
</dbReference>
<organism evidence="3 4">
    <name type="scientific">Rhodovulum sulfidophilum</name>
    <name type="common">Rhodobacter sulfidophilus</name>
    <dbReference type="NCBI Taxonomy" id="35806"/>
    <lineage>
        <taxon>Bacteria</taxon>
        <taxon>Pseudomonadati</taxon>
        <taxon>Pseudomonadota</taxon>
        <taxon>Alphaproteobacteria</taxon>
        <taxon>Rhodobacterales</taxon>
        <taxon>Paracoccaceae</taxon>
        <taxon>Rhodovulum</taxon>
    </lineage>
</organism>
<dbReference type="PANTHER" id="PTHR30466:SF1">
    <property type="entry name" value="FMN REDUCTASE (NADH) RUTF"/>
    <property type="match status" value="1"/>
</dbReference>
<accession>A0A2W5MY09</accession>
<dbReference type="InterPro" id="IPR012349">
    <property type="entry name" value="Split_barrel_FMN-bd"/>
</dbReference>